<sequence length="89" mass="10147">MWEFQTYSSPIHCTSLKTLSLVTGAQTDWKASLPSEALSCISGMQTLQFKPFLHKYAMLFGVKRLQRDNKHVATIFSGHESDHCLRCVR</sequence>
<accession>A0A1I7ZC17</accession>
<evidence type="ECO:0000313" key="2">
    <source>
        <dbReference type="WBParaSite" id="L893_g2493.t1"/>
    </source>
</evidence>
<dbReference type="WBParaSite" id="L893_g2493.t1">
    <property type="protein sequence ID" value="L893_g2493.t1"/>
    <property type="gene ID" value="L893_g2493"/>
</dbReference>
<organism evidence="1 2">
    <name type="scientific">Steinernema glaseri</name>
    <dbReference type="NCBI Taxonomy" id="37863"/>
    <lineage>
        <taxon>Eukaryota</taxon>
        <taxon>Metazoa</taxon>
        <taxon>Ecdysozoa</taxon>
        <taxon>Nematoda</taxon>
        <taxon>Chromadorea</taxon>
        <taxon>Rhabditida</taxon>
        <taxon>Tylenchina</taxon>
        <taxon>Panagrolaimomorpha</taxon>
        <taxon>Strongyloidoidea</taxon>
        <taxon>Steinernematidae</taxon>
        <taxon>Steinernema</taxon>
    </lineage>
</organism>
<evidence type="ECO:0000313" key="1">
    <source>
        <dbReference type="Proteomes" id="UP000095287"/>
    </source>
</evidence>
<dbReference type="Proteomes" id="UP000095287">
    <property type="component" value="Unplaced"/>
</dbReference>
<proteinExistence type="predicted"/>
<protein>
    <submittedName>
        <fullName evidence="2">Secreted protein</fullName>
    </submittedName>
</protein>
<dbReference type="AlphaFoldDB" id="A0A1I7ZC17"/>
<keyword evidence="1" id="KW-1185">Reference proteome</keyword>
<reference evidence="2" key="1">
    <citation type="submission" date="2016-11" db="UniProtKB">
        <authorList>
            <consortium name="WormBaseParasite"/>
        </authorList>
    </citation>
    <scope>IDENTIFICATION</scope>
</reference>
<name>A0A1I7ZC17_9BILA</name>